<geneLocation type="mitochondrion" evidence="1"/>
<protein>
    <submittedName>
        <fullName evidence="1">Uncharacterized protein</fullName>
    </submittedName>
</protein>
<organism evidence="1">
    <name type="scientific">Picea sitchensis</name>
    <name type="common">Sitka spruce</name>
    <name type="synonym">Pinus sitchensis</name>
    <dbReference type="NCBI Taxonomy" id="3332"/>
    <lineage>
        <taxon>Eukaryota</taxon>
        <taxon>Viridiplantae</taxon>
        <taxon>Streptophyta</taxon>
        <taxon>Embryophyta</taxon>
        <taxon>Tracheophyta</taxon>
        <taxon>Spermatophyta</taxon>
        <taxon>Pinopsida</taxon>
        <taxon>Pinidae</taxon>
        <taxon>Conifers I</taxon>
        <taxon>Pinales</taxon>
        <taxon>Pinaceae</taxon>
        <taxon>Picea</taxon>
    </lineage>
</organism>
<evidence type="ECO:0000313" key="1">
    <source>
        <dbReference type="EMBL" id="QHR91412.1"/>
    </source>
</evidence>
<dbReference type="AlphaFoldDB" id="A0A6B9XVX1"/>
<accession>A0A6B9XVX1</accession>
<dbReference type="EMBL" id="MK697702">
    <property type="protein sequence ID" value="QHR91412.1"/>
    <property type="molecule type" value="Genomic_DNA"/>
</dbReference>
<sequence>MDDGYDSDPTFRIGPGSALPGTYSFRVVGAGRAVISLGGCQEKPIQCPFERAYAPLERFSGVGGGPPMAHKPNSIPPFK</sequence>
<proteinExistence type="predicted"/>
<reference evidence="1" key="1">
    <citation type="submission" date="2019-03" db="EMBL/GenBank/DDBJ databases">
        <title>Largest Complete Mitochondrial Genome of a Gymnosperm, Sitka Spruce (Picea sitchensis), Indicates Complex Physical Structure.</title>
        <authorList>
            <person name="Jackman S.D."/>
            <person name="Coombe L."/>
            <person name="Warren R."/>
            <person name="Kirk H."/>
            <person name="Trinh E."/>
            <person name="McLeod T."/>
            <person name="Pleasance S."/>
            <person name="Pandoh P."/>
            <person name="Zhao Y."/>
            <person name="Coope R."/>
            <person name="Bousquet J."/>
            <person name="Bohlmann J.C."/>
            <person name="Jones S.J.M."/>
            <person name="Birol I."/>
        </authorList>
    </citation>
    <scope>NUCLEOTIDE SEQUENCE</scope>
    <source>
        <strain evidence="1">Q903</strain>
    </source>
</reference>
<name>A0A6B9XVX1_PICSI</name>
<gene>
    <name evidence="1" type="primary">orf05478</name>
    <name evidence="1" type="ORF">Q903MT_gene5446</name>
</gene>
<keyword evidence="1" id="KW-0496">Mitochondrion</keyword>